<dbReference type="PANTHER" id="PTHR48016">
    <property type="entry name" value="MAP KINASE KINASE KINASE SSK2-RELATED-RELATED"/>
    <property type="match status" value="1"/>
</dbReference>
<dbReference type="PROSITE" id="PS50200">
    <property type="entry name" value="RA"/>
    <property type="match status" value="1"/>
</dbReference>
<dbReference type="InterPro" id="IPR050538">
    <property type="entry name" value="MAP_kinase_kinase_kinase"/>
</dbReference>
<dbReference type="CDD" id="cd06627">
    <property type="entry name" value="STKc_Cdc7_like"/>
    <property type="match status" value="1"/>
</dbReference>
<evidence type="ECO:0000256" key="4">
    <source>
        <dbReference type="ARBA" id="ARBA00022840"/>
    </source>
</evidence>
<dbReference type="RefSeq" id="XP_009492995.1">
    <property type="nucleotide sequence ID" value="XM_009494720.1"/>
</dbReference>
<feature type="region of interest" description="Disordered" evidence="6">
    <location>
        <begin position="894"/>
        <end position="949"/>
    </location>
</feature>
<evidence type="ECO:0000256" key="6">
    <source>
        <dbReference type="SAM" id="MobiDB-lite"/>
    </source>
</evidence>
<dbReference type="Pfam" id="PF00069">
    <property type="entry name" value="Pkinase"/>
    <property type="match status" value="1"/>
</dbReference>
<evidence type="ECO:0000256" key="1">
    <source>
        <dbReference type="ARBA" id="ARBA00022679"/>
    </source>
</evidence>
<dbReference type="PANTHER" id="PTHR48016:SF4">
    <property type="entry name" value="PROTEIN KINASE DOMAIN-CONTAINING PROTEIN"/>
    <property type="match status" value="1"/>
</dbReference>
<dbReference type="InterPro" id="IPR029071">
    <property type="entry name" value="Ubiquitin-like_domsf"/>
</dbReference>
<dbReference type="OMA" id="AWITIIQ"/>
<feature type="compositionally biased region" description="Low complexity" evidence="6">
    <location>
        <begin position="903"/>
        <end position="919"/>
    </location>
</feature>
<proteinExistence type="predicted"/>
<dbReference type="GO" id="GO:0005524">
    <property type="term" value="F:ATP binding"/>
    <property type="evidence" value="ECO:0007669"/>
    <property type="project" value="UniProtKB-UniRule"/>
</dbReference>
<evidence type="ECO:0000313" key="9">
    <source>
        <dbReference type="EMBL" id="KCV73294.1"/>
    </source>
</evidence>
<dbReference type="PROSITE" id="PS00107">
    <property type="entry name" value="PROTEIN_KINASE_ATP"/>
    <property type="match status" value="1"/>
</dbReference>
<sequence>MQAHQAMLPPQDSKRGTYGGARGRRAASLLMESPASSVPPVGIVCPPKNPKKTDGSRRSVFEVFNESRPAGPGPSGLSGAPILAAEDTPTAMPATTIRSPPGVMMPGGESPGGAHLHPAAKGAGPLASPPEPKARRKAEPVGNYLLGDLLGKGQFGRVYRGVNSESGQFVAIKQLRSGKMDESILSSFEAEIKLLERLNNENVVRYLGAIRTRRHLNLVIEYCDGGSLQDLLKKFGRLPERLVAVYILQTLNGLSYLHQEGVIHRDIKGANILLTKGGLVKLADFGISMNTAGDGNGTISAAAGRRSADDEDDFNAGVGSPYWMAPEVIQLEDTITARADIWSLGSTVIELLTGEPPYFSFQPMGAIVRIVRDEHPPLPELASPGVKALLLRCFQKDPSRRASAQELLQHPFFTAAVLDAPEEPGSEAGSTGPSTPTQAGSPVLEGVGSPGGPGPGAGAISSPGPALGVSAGRRASRVAALPLGYSASGFPNLVIPSAGGGATGTDPSSPVVGGMPPPSPLTRTLFPPPGGAGGHSRSGSGSSLPPGPGDKSLLSSAMAMAANASADLGGFAHGKPFSSGIQFGCIRIYGDTIRPDSPFKTIYVAETTTASEVVALVLRKYSDHLPLDMFSLYQERPDTGEIRQLPDTAQPLRLIMGAVEHLGADSPFNRARRQTSQAGGLGATGGPGGVSGVSREVTMAATLALDFKLSVRAHGQSYLGAGGPQDDLGSPFSDGRFIDGIVRHRSFGRHAPTAPSPDIGAPLYLMAGEAPEAATGRNFGLSSLATRDDAADSSWTERRLVVNWSQRYIALLKTDKQASTPVYVLHSLAAVRGAVQLRLDTQRNIYEFAIIERRRTPAPAPVLVAAPSHGGGGGGGGGAGAGAGGPLGGGPLGGGALGGGSGPSLAGGTLEQFAAPTGPSGSGEAGPGAGGAGPGGPGGPGPDAGYFSTPGSEWTYHKLVLRTSSAQELTAWITIIQAATAESDSNTLYWSGGISRAGLAATSVATESRLAGCAGAAGTASALRTGQDCLFFDDHSHGFDGWSLPSSVGTDPGPALGVTVLLVFFPAPQASSAPIVRVPSGPFVGTPR</sequence>
<dbReference type="PROSITE" id="PS00108">
    <property type="entry name" value="PROTEIN_KINASE_ST"/>
    <property type="match status" value="1"/>
</dbReference>
<dbReference type="SUPFAM" id="SSF54236">
    <property type="entry name" value="Ubiquitin-like"/>
    <property type="match status" value="1"/>
</dbReference>
<keyword evidence="1" id="KW-0808">Transferase</keyword>
<keyword evidence="4 5" id="KW-0067">ATP-binding</keyword>
<dbReference type="InterPro" id="IPR000719">
    <property type="entry name" value="Prot_kinase_dom"/>
</dbReference>
<dbReference type="AlphaFoldDB" id="A0A058ZG07"/>
<feature type="region of interest" description="Disordered" evidence="6">
    <location>
        <begin position="422"/>
        <end position="469"/>
    </location>
</feature>
<feature type="compositionally biased region" description="Gly residues" evidence="6">
    <location>
        <begin position="920"/>
        <end position="942"/>
    </location>
</feature>
<reference evidence="9" key="1">
    <citation type="submission" date="2013-04" db="EMBL/GenBank/DDBJ databases">
        <title>The Genome Sequence of Fonticula alba ATCC 38817.</title>
        <authorList>
            <consortium name="The Broad Institute Genomics Platform"/>
            <person name="Russ C."/>
            <person name="Cuomo C."/>
            <person name="Burger G."/>
            <person name="Gray M.W."/>
            <person name="Holland P.W.H."/>
            <person name="King N."/>
            <person name="Lang F.B.F."/>
            <person name="Roger A.J."/>
            <person name="Ruiz-Trillo I."/>
            <person name="Brown M."/>
            <person name="Walker B."/>
            <person name="Young S."/>
            <person name="Zeng Q."/>
            <person name="Gargeya S."/>
            <person name="Fitzgerald M."/>
            <person name="Haas B."/>
            <person name="Abouelleil A."/>
            <person name="Allen A.W."/>
            <person name="Alvarado L."/>
            <person name="Arachchi H.M."/>
            <person name="Berlin A.M."/>
            <person name="Chapman S.B."/>
            <person name="Gainer-Dewar J."/>
            <person name="Goldberg J."/>
            <person name="Griggs A."/>
            <person name="Gujja S."/>
            <person name="Hansen M."/>
            <person name="Howarth C."/>
            <person name="Imamovic A."/>
            <person name="Ireland A."/>
            <person name="Larimer J."/>
            <person name="McCowan C."/>
            <person name="Murphy C."/>
            <person name="Pearson M."/>
            <person name="Poon T.W."/>
            <person name="Priest M."/>
            <person name="Roberts A."/>
            <person name="Saif S."/>
            <person name="Shea T."/>
            <person name="Sisk P."/>
            <person name="Sykes S."/>
            <person name="Wortman J."/>
            <person name="Nusbaum C."/>
            <person name="Birren B."/>
        </authorList>
    </citation>
    <scope>NUCLEOTIDE SEQUENCE [LARGE SCALE GENOMIC DNA]</scope>
    <source>
        <strain evidence="9">ATCC 38817</strain>
    </source>
</reference>
<feature type="compositionally biased region" description="Low complexity" evidence="6">
    <location>
        <begin position="458"/>
        <end position="469"/>
    </location>
</feature>
<dbReference type="InterPro" id="IPR000159">
    <property type="entry name" value="RA_dom"/>
</dbReference>
<evidence type="ECO:0000256" key="3">
    <source>
        <dbReference type="ARBA" id="ARBA00022777"/>
    </source>
</evidence>
<name>A0A058ZG07_FONAL</name>
<dbReference type="InterPro" id="IPR011009">
    <property type="entry name" value="Kinase-like_dom_sf"/>
</dbReference>
<feature type="domain" description="Protein kinase" evidence="7">
    <location>
        <begin position="144"/>
        <end position="413"/>
    </location>
</feature>
<dbReference type="SMART" id="SM00220">
    <property type="entry name" value="S_TKc"/>
    <property type="match status" value="1"/>
</dbReference>
<feature type="binding site" evidence="5">
    <location>
        <position position="173"/>
    </location>
    <ligand>
        <name>ATP</name>
        <dbReference type="ChEBI" id="CHEBI:30616"/>
    </ligand>
</feature>
<organism evidence="9">
    <name type="scientific">Fonticula alba</name>
    <name type="common">Slime mold</name>
    <dbReference type="NCBI Taxonomy" id="691883"/>
    <lineage>
        <taxon>Eukaryota</taxon>
        <taxon>Rotosphaerida</taxon>
        <taxon>Fonticulaceae</taxon>
        <taxon>Fonticula</taxon>
    </lineage>
</organism>
<accession>A0A058ZG07</accession>
<dbReference type="GO" id="GO:0005737">
    <property type="term" value="C:cytoplasm"/>
    <property type="evidence" value="ECO:0007669"/>
    <property type="project" value="TreeGrafter"/>
</dbReference>
<dbReference type="GO" id="GO:0004709">
    <property type="term" value="F:MAP kinase kinase kinase activity"/>
    <property type="evidence" value="ECO:0007669"/>
    <property type="project" value="TreeGrafter"/>
</dbReference>
<dbReference type="STRING" id="691883.A0A058ZG07"/>
<feature type="compositionally biased region" description="Pro residues" evidence="6">
    <location>
        <begin position="515"/>
        <end position="530"/>
    </location>
</feature>
<dbReference type="OrthoDB" id="8693905at2759"/>
<feature type="compositionally biased region" description="Low complexity" evidence="6">
    <location>
        <begin position="537"/>
        <end position="553"/>
    </location>
</feature>
<feature type="domain" description="Ras-associating" evidence="8">
    <location>
        <begin position="582"/>
        <end position="675"/>
    </location>
</feature>
<dbReference type="GeneID" id="20525559"/>
<dbReference type="eggNOG" id="KOG0198">
    <property type="taxonomic scope" value="Eukaryota"/>
</dbReference>
<dbReference type="SUPFAM" id="SSF56112">
    <property type="entry name" value="Protein kinase-like (PK-like)"/>
    <property type="match status" value="1"/>
</dbReference>
<feature type="compositionally biased region" description="Polar residues" evidence="6">
    <location>
        <begin position="428"/>
        <end position="439"/>
    </location>
</feature>
<dbReference type="EMBL" id="KB932201">
    <property type="protein sequence ID" value="KCV73294.1"/>
    <property type="molecule type" value="Genomic_DNA"/>
</dbReference>
<evidence type="ECO:0000256" key="2">
    <source>
        <dbReference type="ARBA" id="ARBA00022741"/>
    </source>
</evidence>
<keyword evidence="10" id="KW-1185">Reference proteome</keyword>
<gene>
    <name evidence="9" type="ORF">H696_00834</name>
</gene>
<evidence type="ECO:0000259" key="7">
    <source>
        <dbReference type="PROSITE" id="PS50011"/>
    </source>
</evidence>
<evidence type="ECO:0000313" key="10">
    <source>
        <dbReference type="Proteomes" id="UP000030693"/>
    </source>
</evidence>
<dbReference type="SMART" id="SM00314">
    <property type="entry name" value="RA"/>
    <property type="match status" value="1"/>
</dbReference>
<dbReference type="Pfam" id="PF00788">
    <property type="entry name" value="RA"/>
    <property type="match status" value="1"/>
</dbReference>
<dbReference type="Proteomes" id="UP000030693">
    <property type="component" value="Unassembled WGS sequence"/>
</dbReference>
<protein>
    <submittedName>
        <fullName evidence="9">STE/STE11/CDC15 protein kinase</fullName>
    </submittedName>
</protein>
<dbReference type="InterPro" id="IPR017441">
    <property type="entry name" value="Protein_kinase_ATP_BS"/>
</dbReference>
<evidence type="ECO:0000256" key="5">
    <source>
        <dbReference type="PROSITE-ProRule" id="PRU10141"/>
    </source>
</evidence>
<dbReference type="CDD" id="cd17043">
    <property type="entry name" value="RA"/>
    <property type="match status" value="1"/>
</dbReference>
<dbReference type="InterPro" id="IPR008271">
    <property type="entry name" value="Ser/Thr_kinase_AS"/>
</dbReference>
<feature type="region of interest" description="Disordered" evidence="6">
    <location>
        <begin position="1"/>
        <end position="57"/>
    </location>
</feature>
<dbReference type="PROSITE" id="PS50011">
    <property type="entry name" value="PROTEIN_KINASE_DOM"/>
    <property type="match status" value="1"/>
</dbReference>
<feature type="region of interest" description="Disordered" evidence="6">
    <location>
        <begin position="498"/>
        <end position="553"/>
    </location>
</feature>
<dbReference type="Gene3D" id="1.10.510.10">
    <property type="entry name" value="Transferase(Phosphotransferase) domain 1"/>
    <property type="match status" value="1"/>
</dbReference>
<dbReference type="Gene3D" id="3.10.20.90">
    <property type="entry name" value="Phosphatidylinositol 3-kinase Catalytic Subunit, Chain A, domain 1"/>
    <property type="match status" value="1"/>
</dbReference>
<keyword evidence="3 9" id="KW-0418">Kinase</keyword>
<feature type="compositionally biased region" description="Gly residues" evidence="6">
    <location>
        <begin position="448"/>
        <end position="457"/>
    </location>
</feature>
<keyword evidence="2 5" id="KW-0547">Nucleotide-binding</keyword>
<evidence type="ECO:0000259" key="8">
    <source>
        <dbReference type="PROSITE" id="PS50200"/>
    </source>
</evidence>